<feature type="transmembrane region" description="Helical" evidence="1">
    <location>
        <begin position="414"/>
        <end position="435"/>
    </location>
</feature>
<feature type="transmembrane region" description="Helical" evidence="1">
    <location>
        <begin position="78"/>
        <end position="96"/>
    </location>
</feature>
<organism evidence="3 4">
    <name type="scientific">Geothrix limicola</name>
    <dbReference type="NCBI Taxonomy" id="2927978"/>
    <lineage>
        <taxon>Bacteria</taxon>
        <taxon>Pseudomonadati</taxon>
        <taxon>Acidobacteriota</taxon>
        <taxon>Holophagae</taxon>
        <taxon>Holophagales</taxon>
        <taxon>Holophagaceae</taxon>
        <taxon>Geothrix</taxon>
    </lineage>
</organism>
<evidence type="ECO:0000256" key="1">
    <source>
        <dbReference type="SAM" id="Phobius"/>
    </source>
</evidence>
<name>A0ABQ5QD83_9BACT</name>
<dbReference type="PANTHER" id="PTHR30590">
    <property type="entry name" value="INNER MEMBRANE PROTEIN"/>
    <property type="match status" value="1"/>
</dbReference>
<evidence type="ECO:0000313" key="3">
    <source>
        <dbReference type="EMBL" id="GLH72528.1"/>
    </source>
</evidence>
<feature type="transmembrane region" description="Helical" evidence="1">
    <location>
        <begin position="152"/>
        <end position="167"/>
    </location>
</feature>
<keyword evidence="4" id="KW-1185">Reference proteome</keyword>
<dbReference type="Proteomes" id="UP001165069">
    <property type="component" value="Unassembled WGS sequence"/>
</dbReference>
<gene>
    <name evidence="3" type="ORF">GETHLI_10300</name>
</gene>
<evidence type="ECO:0000313" key="4">
    <source>
        <dbReference type="Proteomes" id="UP001165069"/>
    </source>
</evidence>
<feature type="transmembrane region" description="Helical" evidence="1">
    <location>
        <begin position="202"/>
        <end position="225"/>
    </location>
</feature>
<feature type="transmembrane region" description="Helical" evidence="1">
    <location>
        <begin position="267"/>
        <end position="287"/>
    </location>
</feature>
<feature type="transmembrane region" description="Helical" evidence="1">
    <location>
        <begin position="237"/>
        <end position="255"/>
    </location>
</feature>
<dbReference type="PANTHER" id="PTHR30590:SF2">
    <property type="entry name" value="INNER MEMBRANE PROTEIN"/>
    <property type="match status" value="1"/>
</dbReference>
<comment type="caution">
    <text evidence="3">The sequence shown here is derived from an EMBL/GenBank/DDBJ whole genome shotgun (WGS) entry which is preliminary data.</text>
</comment>
<dbReference type="InterPro" id="IPR007349">
    <property type="entry name" value="DUF418"/>
</dbReference>
<feature type="transmembrane region" description="Helical" evidence="1">
    <location>
        <begin position="489"/>
        <end position="508"/>
    </location>
</feature>
<dbReference type="InterPro" id="IPR052529">
    <property type="entry name" value="Bact_Transport_Assoc"/>
</dbReference>
<feature type="domain" description="DUF418" evidence="2">
    <location>
        <begin position="394"/>
        <end position="556"/>
    </location>
</feature>
<proteinExistence type="predicted"/>
<feature type="transmembrane region" description="Helical" evidence="1">
    <location>
        <begin position="108"/>
        <end position="125"/>
    </location>
</feature>
<feature type="transmembrane region" description="Helical" evidence="1">
    <location>
        <begin position="520"/>
        <end position="537"/>
    </location>
</feature>
<keyword evidence="1" id="KW-0812">Transmembrane</keyword>
<protein>
    <recommendedName>
        <fullName evidence="2">DUF418 domain-containing protein</fullName>
    </recommendedName>
</protein>
<feature type="transmembrane region" description="Helical" evidence="1">
    <location>
        <begin position="131"/>
        <end position="147"/>
    </location>
</feature>
<feature type="transmembrane region" description="Helical" evidence="1">
    <location>
        <begin position="173"/>
        <end position="190"/>
    </location>
</feature>
<feature type="transmembrane region" description="Helical" evidence="1">
    <location>
        <begin position="377"/>
        <end position="394"/>
    </location>
</feature>
<reference evidence="3 4" key="1">
    <citation type="journal article" date="2023" name="Antonie Van Leeuwenhoek">
        <title>Mesoterricola silvestris gen. nov., sp. nov., Mesoterricola sediminis sp. nov., Geothrix oryzae sp. nov., Geothrix edaphica sp. nov., Geothrix rubra sp. nov., and Geothrix limicola sp. nov., six novel members of Acidobacteriota isolated from soils.</title>
        <authorList>
            <person name="Itoh H."/>
            <person name="Sugisawa Y."/>
            <person name="Mise K."/>
            <person name="Xu Z."/>
            <person name="Kuniyasu M."/>
            <person name="Ushijima N."/>
            <person name="Kawano K."/>
            <person name="Kobayashi E."/>
            <person name="Shiratori Y."/>
            <person name="Masuda Y."/>
            <person name="Senoo K."/>
        </authorList>
    </citation>
    <scope>NUCLEOTIDE SEQUENCE [LARGE SCALE GENOMIC DNA]</scope>
    <source>
        <strain evidence="3 4">Red804</strain>
    </source>
</reference>
<dbReference type="Pfam" id="PF04235">
    <property type="entry name" value="DUF418"/>
    <property type="match status" value="1"/>
</dbReference>
<feature type="transmembrane region" description="Helical" evidence="1">
    <location>
        <begin position="447"/>
        <end position="469"/>
    </location>
</feature>
<accession>A0ABQ5QD83</accession>
<dbReference type="EMBL" id="BSDE01000001">
    <property type="protein sequence ID" value="GLH72528.1"/>
    <property type="molecule type" value="Genomic_DNA"/>
</dbReference>
<evidence type="ECO:0000259" key="2">
    <source>
        <dbReference type="Pfam" id="PF04235"/>
    </source>
</evidence>
<sequence>MDPNLSSPQAEAFIPVREEERIQALDVIRGFALVGIFLMNIEWFNRSSAEMQIGLPTGLSGVNWWASRLVYVFVQGKFWTMFSLLFGMGFAVMLTRAERAGRNFLRPYLRRILALAAFGALHYIVLWSGDILFSYAVGALALVILLYGKWKWVLVALVGLVGLGFVPHMKPLWGLAGSLAYVGVVALYLRGEKRMGLFGRSLPVFSFVVLVIGTLAALIAALLWALPHGPKEPRIPMTVVSVLILTLGFLSARFHQPLEPRARRLAVALYLLPFVVMTTFGVVQLLMPDPGAAYRAQAQAQVQAQPPAQAPTTAPADKKATKTEAEKLMAEEVERAKRIQTYRQEIQTETRVLSKGTYREVLAFRAKQFAEHAPNEAGFATVLIGMFLLGTWFVRSGVMTNPREHLPLFRKLAWIALPIGVGLGLASTAIATYHIPGDPKDGFQVATGLLMMGNLPACLGYVSVIVLMVHSDTAFSKIKILAPVGRMALTNYLMQSLITSFIFFGYGLGHWGMGRARQALYVFVVYAVQVAFSHWWLGKFCYGPMEWLWRAITYWKLPAMRLDRPEGDGSLRAAELPAP</sequence>
<keyword evidence="1" id="KW-1133">Transmembrane helix</keyword>
<keyword evidence="1" id="KW-0472">Membrane</keyword>